<reference evidence="2" key="1">
    <citation type="journal article" date="2023" name="Nat. Plants">
        <title>Single-cell RNA sequencing provides a high-resolution roadmap for understanding the multicellular compartmentation of specialized metabolism.</title>
        <authorList>
            <person name="Sun S."/>
            <person name="Shen X."/>
            <person name="Li Y."/>
            <person name="Li Y."/>
            <person name="Wang S."/>
            <person name="Li R."/>
            <person name="Zhang H."/>
            <person name="Shen G."/>
            <person name="Guo B."/>
            <person name="Wei J."/>
            <person name="Xu J."/>
            <person name="St-Pierre B."/>
            <person name="Chen S."/>
            <person name="Sun C."/>
        </authorList>
    </citation>
    <scope>NUCLEOTIDE SEQUENCE [LARGE SCALE GENOMIC DNA]</scope>
</reference>
<gene>
    <name evidence="1" type="ORF">M9H77_17225</name>
</gene>
<organism evidence="1 2">
    <name type="scientific">Catharanthus roseus</name>
    <name type="common">Madagascar periwinkle</name>
    <name type="synonym">Vinca rosea</name>
    <dbReference type="NCBI Taxonomy" id="4058"/>
    <lineage>
        <taxon>Eukaryota</taxon>
        <taxon>Viridiplantae</taxon>
        <taxon>Streptophyta</taxon>
        <taxon>Embryophyta</taxon>
        <taxon>Tracheophyta</taxon>
        <taxon>Spermatophyta</taxon>
        <taxon>Magnoliopsida</taxon>
        <taxon>eudicotyledons</taxon>
        <taxon>Gunneridae</taxon>
        <taxon>Pentapetalae</taxon>
        <taxon>asterids</taxon>
        <taxon>lamiids</taxon>
        <taxon>Gentianales</taxon>
        <taxon>Apocynaceae</taxon>
        <taxon>Rauvolfioideae</taxon>
        <taxon>Vinceae</taxon>
        <taxon>Catharanthinae</taxon>
        <taxon>Catharanthus</taxon>
    </lineage>
</organism>
<keyword evidence="2" id="KW-1185">Reference proteome</keyword>
<protein>
    <submittedName>
        <fullName evidence="1">Uncharacterized protein</fullName>
    </submittedName>
</protein>
<dbReference type="EMBL" id="CM044704">
    <property type="protein sequence ID" value="KAI5667372.1"/>
    <property type="molecule type" value="Genomic_DNA"/>
</dbReference>
<evidence type="ECO:0000313" key="2">
    <source>
        <dbReference type="Proteomes" id="UP001060085"/>
    </source>
</evidence>
<sequence>MCAKRNFTFSKPASRGNFSDCARRQQLRPLRDGEKVPWVEAHCQKLTSAVKTTILLGCWGFLGLSTAGRAVLGVFSLTVKDIAGWVLTTFGLAFLDYVGSAGLVFWTATLPG</sequence>
<comment type="caution">
    <text evidence="1">The sequence shown here is derived from an EMBL/GenBank/DDBJ whole genome shotgun (WGS) entry which is preliminary data.</text>
</comment>
<name>A0ACC0B479_CATRO</name>
<accession>A0ACC0B479</accession>
<proteinExistence type="predicted"/>
<evidence type="ECO:0000313" key="1">
    <source>
        <dbReference type="EMBL" id="KAI5667372.1"/>
    </source>
</evidence>
<dbReference type="Proteomes" id="UP001060085">
    <property type="component" value="Linkage Group LG04"/>
</dbReference>